<evidence type="ECO:0000256" key="4">
    <source>
        <dbReference type="ARBA" id="ARBA00038858"/>
    </source>
</evidence>
<evidence type="ECO:0000256" key="1">
    <source>
        <dbReference type="ARBA" id="ARBA00023235"/>
    </source>
</evidence>
<dbReference type="EMBL" id="CP000230">
    <property type="protein sequence ID" value="ABC22294.1"/>
    <property type="molecule type" value="Genomic_DNA"/>
</dbReference>
<dbReference type="PATRIC" id="fig|269796.9.peg.1565"/>
<dbReference type="EnsemblBacteria" id="ABC22294">
    <property type="protein sequence ID" value="ABC22294"/>
    <property type="gene ID" value="Rru_A1493"/>
</dbReference>
<dbReference type="AlphaFoldDB" id="Q2RUA1"/>
<gene>
    <name evidence="7" type="ordered locus">Rru_A1493</name>
</gene>
<dbReference type="Pfam" id="PF02350">
    <property type="entry name" value="Epimerase_2"/>
    <property type="match status" value="1"/>
</dbReference>
<dbReference type="eggNOG" id="COG0381">
    <property type="taxonomic scope" value="Bacteria"/>
</dbReference>
<evidence type="ECO:0000313" key="7">
    <source>
        <dbReference type="EMBL" id="ABC22294.1"/>
    </source>
</evidence>
<dbReference type="PhylomeDB" id="Q2RUA1"/>
<comment type="similarity">
    <text evidence="3 5">Belongs to the UDP-N-acetylglucosamine 2-epimerase family.</text>
</comment>
<dbReference type="NCBIfam" id="TIGR00236">
    <property type="entry name" value="wecB"/>
    <property type="match status" value="1"/>
</dbReference>
<dbReference type="HOGENOM" id="CLU_041674_1_0_5"/>
<dbReference type="STRING" id="269796.Rru_A1493"/>
<dbReference type="InterPro" id="IPR003331">
    <property type="entry name" value="UDP_GlcNAc_Epimerase_2_dom"/>
</dbReference>
<dbReference type="EC" id="5.1.3.14" evidence="4"/>
<evidence type="ECO:0000259" key="6">
    <source>
        <dbReference type="Pfam" id="PF02350"/>
    </source>
</evidence>
<proteinExistence type="inferred from homology"/>
<dbReference type="PANTHER" id="PTHR43174">
    <property type="entry name" value="UDP-N-ACETYLGLUCOSAMINE 2-EPIMERASE"/>
    <property type="match status" value="1"/>
</dbReference>
<dbReference type="CDD" id="cd03786">
    <property type="entry name" value="GTB_UDP-GlcNAc_2-Epimerase"/>
    <property type="match status" value="1"/>
</dbReference>
<feature type="domain" description="UDP-N-acetylglucosamine 2-epimerase" evidence="6">
    <location>
        <begin position="34"/>
        <end position="379"/>
    </location>
</feature>
<dbReference type="Gene3D" id="3.40.50.2000">
    <property type="entry name" value="Glycogen Phosphorylase B"/>
    <property type="match status" value="2"/>
</dbReference>
<dbReference type="Proteomes" id="UP000001929">
    <property type="component" value="Chromosome"/>
</dbReference>
<keyword evidence="8" id="KW-1185">Reference proteome</keyword>
<comment type="catalytic activity">
    <reaction evidence="2">
        <text>UDP-N-acetyl-alpha-D-glucosamine = UDP-N-acetyl-alpha-D-mannosamine</text>
        <dbReference type="Rhea" id="RHEA:17213"/>
        <dbReference type="ChEBI" id="CHEBI:57705"/>
        <dbReference type="ChEBI" id="CHEBI:68623"/>
        <dbReference type="EC" id="5.1.3.14"/>
    </reaction>
</comment>
<sequence>MSLLSKKKQPTGAPLLVVIGTRPEAIKLAPVVLALRRNARVPVKVCLSGQHRDLLTQGLSAFDLTIDHSLDLMTPDQRPSDLVARVITGLTPVIEATAPAWLVVQGDTTTALGAALAGFHARLDVAHVEAGLRSGDRAAPWPEEMNRRLIGQIAALHFAPTERARANLLAEGVAEGAIEVTGNTVIDALHLALARIKDTPRVIEAAAPILATAGERALVLVTIHRRESLGEALPRLAEALLGLAKAEERLIVLPIHPNPRLAPLIEALSGHPGILLTPALDYLPFVALLHRADLILTDSGGIQEEASALGKPVLVLRDTTERPELVAGGNGLVVGTRTARILDHALPLLTDPAARAALAQTHDGFGDGHAAERIAQTLENRIAP</sequence>
<evidence type="ECO:0000313" key="8">
    <source>
        <dbReference type="Proteomes" id="UP000001929"/>
    </source>
</evidence>
<keyword evidence="1 5" id="KW-0413">Isomerase</keyword>
<organism evidence="7 8">
    <name type="scientific">Rhodospirillum rubrum (strain ATCC 11170 / ATH 1.1.1 / DSM 467 / LMG 4362 / NCIMB 8255 / S1)</name>
    <dbReference type="NCBI Taxonomy" id="269796"/>
    <lineage>
        <taxon>Bacteria</taxon>
        <taxon>Pseudomonadati</taxon>
        <taxon>Pseudomonadota</taxon>
        <taxon>Alphaproteobacteria</taxon>
        <taxon>Rhodospirillales</taxon>
        <taxon>Rhodospirillaceae</taxon>
        <taxon>Rhodospirillum</taxon>
    </lineage>
</organism>
<dbReference type="PANTHER" id="PTHR43174:SF2">
    <property type="entry name" value="UDP-N-ACETYLGLUCOSAMINE 2-EPIMERASE"/>
    <property type="match status" value="1"/>
</dbReference>
<evidence type="ECO:0000256" key="2">
    <source>
        <dbReference type="ARBA" id="ARBA00036080"/>
    </source>
</evidence>
<dbReference type="GO" id="GO:0008761">
    <property type="term" value="F:UDP-N-acetylglucosamine 2-epimerase activity"/>
    <property type="evidence" value="ECO:0007669"/>
    <property type="project" value="UniProtKB-EC"/>
</dbReference>
<dbReference type="RefSeq" id="WP_011389247.1">
    <property type="nucleotide sequence ID" value="NC_007643.1"/>
</dbReference>
<dbReference type="KEGG" id="rru:Rru_A1493"/>
<dbReference type="InterPro" id="IPR029767">
    <property type="entry name" value="WecB-like"/>
</dbReference>
<dbReference type="SUPFAM" id="SSF53756">
    <property type="entry name" value="UDP-Glycosyltransferase/glycogen phosphorylase"/>
    <property type="match status" value="1"/>
</dbReference>
<evidence type="ECO:0000256" key="3">
    <source>
        <dbReference type="ARBA" id="ARBA00038209"/>
    </source>
</evidence>
<evidence type="ECO:0000256" key="5">
    <source>
        <dbReference type="RuleBase" id="RU003513"/>
    </source>
</evidence>
<name>Q2RUA1_RHORT</name>
<accession>Q2RUA1</accession>
<reference evidence="7 8" key="1">
    <citation type="journal article" date="2011" name="Stand. Genomic Sci.">
        <title>Complete genome sequence of Rhodospirillum rubrum type strain (S1).</title>
        <authorList>
            <person name="Munk A.C."/>
            <person name="Copeland A."/>
            <person name="Lucas S."/>
            <person name="Lapidus A."/>
            <person name="Del Rio T.G."/>
            <person name="Barry K."/>
            <person name="Detter J.C."/>
            <person name="Hammon N."/>
            <person name="Israni S."/>
            <person name="Pitluck S."/>
            <person name="Brettin T."/>
            <person name="Bruce D."/>
            <person name="Han C."/>
            <person name="Tapia R."/>
            <person name="Gilna P."/>
            <person name="Schmutz J."/>
            <person name="Larimer F."/>
            <person name="Land M."/>
            <person name="Kyrpides N.C."/>
            <person name="Mavromatis K."/>
            <person name="Richardson P."/>
            <person name="Rohde M."/>
            <person name="Goker M."/>
            <person name="Klenk H.P."/>
            <person name="Zhang Y."/>
            <person name="Roberts G.P."/>
            <person name="Reslewic S."/>
            <person name="Schwartz D.C."/>
        </authorList>
    </citation>
    <scope>NUCLEOTIDE SEQUENCE [LARGE SCALE GENOMIC DNA]</scope>
    <source>
        <strain evidence="8">ATCC 11170 / ATH 1.1.1 / DSM 467 / LMG 4362 / NCIMB 8255 / S1</strain>
    </source>
</reference>
<protein>
    <recommendedName>
        <fullName evidence="4">UDP-N-acetylglucosamine 2-epimerase (non-hydrolyzing)</fullName>
        <ecNumber evidence="4">5.1.3.14</ecNumber>
    </recommendedName>
</protein>